<keyword evidence="2" id="KW-1185">Reference proteome</keyword>
<proteinExistence type="predicted"/>
<gene>
    <name evidence="1" type="ORF">F4820DRAFT_381345</name>
</gene>
<sequence>MVSIKSALVSAFATLPLLSSAYITSMSAPNTAKAGTTITTTLTAAIYVQNWDDFGIIWGLVPPTWNCGDIICVGRRIAYTPLFPDHEPEPGNFTIDLDIPGDFSAGTYNLVAAIPYLVGASGMTSIQNLTFPIEITAA</sequence>
<accession>A0ACB9YUS1</accession>
<evidence type="ECO:0000313" key="1">
    <source>
        <dbReference type="EMBL" id="KAI4863185.1"/>
    </source>
</evidence>
<dbReference type="EMBL" id="MU393509">
    <property type="protein sequence ID" value="KAI4863185.1"/>
    <property type="molecule type" value="Genomic_DNA"/>
</dbReference>
<reference evidence="1 2" key="1">
    <citation type="journal article" date="2022" name="New Phytol.">
        <title>Ecological generalism drives hyperdiversity of secondary metabolite gene clusters in xylarialean endophytes.</title>
        <authorList>
            <person name="Franco M.E.E."/>
            <person name="Wisecaver J.H."/>
            <person name="Arnold A.E."/>
            <person name="Ju Y.M."/>
            <person name="Slot J.C."/>
            <person name="Ahrendt S."/>
            <person name="Moore L.P."/>
            <person name="Eastman K.E."/>
            <person name="Scott K."/>
            <person name="Konkel Z."/>
            <person name="Mondo S.J."/>
            <person name="Kuo A."/>
            <person name="Hayes R.D."/>
            <person name="Haridas S."/>
            <person name="Andreopoulos B."/>
            <person name="Riley R."/>
            <person name="LaButti K."/>
            <person name="Pangilinan J."/>
            <person name="Lipzen A."/>
            <person name="Amirebrahimi M."/>
            <person name="Yan J."/>
            <person name="Adam C."/>
            <person name="Keymanesh K."/>
            <person name="Ng V."/>
            <person name="Louie K."/>
            <person name="Northen T."/>
            <person name="Drula E."/>
            <person name="Henrissat B."/>
            <person name="Hsieh H.M."/>
            <person name="Youens-Clark K."/>
            <person name="Lutzoni F."/>
            <person name="Miadlikowska J."/>
            <person name="Eastwood D.C."/>
            <person name="Hamelin R.C."/>
            <person name="Grigoriev I.V."/>
            <person name="U'Ren J.M."/>
        </authorList>
    </citation>
    <scope>NUCLEOTIDE SEQUENCE [LARGE SCALE GENOMIC DNA]</scope>
    <source>
        <strain evidence="1 2">CBS 119005</strain>
    </source>
</reference>
<protein>
    <submittedName>
        <fullName evidence="1">Uncharacterized protein</fullName>
    </submittedName>
</protein>
<organism evidence="1 2">
    <name type="scientific">Hypoxylon rubiginosum</name>
    <dbReference type="NCBI Taxonomy" id="110542"/>
    <lineage>
        <taxon>Eukaryota</taxon>
        <taxon>Fungi</taxon>
        <taxon>Dikarya</taxon>
        <taxon>Ascomycota</taxon>
        <taxon>Pezizomycotina</taxon>
        <taxon>Sordariomycetes</taxon>
        <taxon>Xylariomycetidae</taxon>
        <taxon>Xylariales</taxon>
        <taxon>Hypoxylaceae</taxon>
        <taxon>Hypoxylon</taxon>
    </lineage>
</organism>
<name>A0ACB9YUS1_9PEZI</name>
<comment type="caution">
    <text evidence="1">The sequence shown here is derived from an EMBL/GenBank/DDBJ whole genome shotgun (WGS) entry which is preliminary data.</text>
</comment>
<dbReference type="Proteomes" id="UP001497700">
    <property type="component" value="Unassembled WGS sequence"/>
</dbReference>
<evidence type="ECO:0000313" key="2">
    <source>
        <dbReference type="Proteomes" id="UP001497700"/>
    </source>
</evidence>